<accession>A0ACB0JG64</accession>
<evidence type="ECO:0000313" key="1">
    <source>
        <dbReference type="EMBL" id="CAJ2643660.1"/>
    </source>
</evidence>
<dbReference type="Proteomes" id="UP001177021">
    <property type="component" value="Unassembled WGS sequence"/>
</dbReference>
<organism evidence="1 2">
    <name type="scientific">Trifolium pratense</name>
    <name type="common">Red clover</name>
    <dbReference type="NCBI Taxonomy" id="57577"/>
    <lineage>
        <taxon>Eukaryota</taxon>
        <taxon>Viridiplantae</taxon>
        <taxon>Streptophyta</taxon>
        <taxon>Embryophyta</taxon>
        <taxon>Tracheophyta</taxon>
        <taxon>Spermatophyta</taxon>
        <taxon>Magnoliopsida</taxon>
        <taxon>eudicotyledons</taxon>
        <taxon>Gunneridae</taxon>
        <taxon>Pentapetalae</taxon>
        <taxon>rosids</taxon>
        <taxon>fabids</taxon>
        <taxon>Fabales</taxon>
        <taxon>Fabaceae</taxon>
        <taxon>Papilionoideae</taxon>
        <taxon>50 kb inversion clade</taxon>
        <taxon>NPAAA clade</taxon>
        <taxon>Hologalegina</taxon>
        <taxon>IRL clade</taxon>
        <taxon>Trifolieae</taxon>
        <taxon>Trifolium</taxon>
    </lineage>
</organism>
<evidence type="ECO:0000313" key="2">
    <source>
        <dbReference type="Proteomes" id="UP001177021"/>
    </source>
</evidence>
<comment type="caution">
    <text evidence="1">The sequence shown here is derived from an EMBL/GenBank/DDBJ whole genome shotgun (WGS) entry which is preliminary data.</text>
</comment>
<gene>
    <name evidence="1" type="ORF">MILVUS5_LOCUS12845</name>
</gene>
<sequence>MLVVCILSSLYEEDSLVNHQNRSLSVLVFTSFGSMTVKLIPSLCRCLYPSTSLLFESQCHVQLFESQYFFSYSAPIDKRGRPIQNNNKSDFLRHQEEGLLEEENDKGAYSEVETNESNSTTTDEEDTDTSDQEEVAVIEKDTYRLAVVNMDWNYVKAVDMYVVFNSFVPPNGMIKSVAVYPIHFGLQRMKEEDIRGPVLSDIEDEKSDEGNNDSSETDDQLDEKARKQDMYRCLVYSGNGSDEDAEHDVGQEMEVTFHSGLECVNKKLMEKKNKRSFGSISEEKA</sequence>
<dbReference type="EMBL" id="CASHSV030000034">
    <property type="protein sequence ID" value="CAJ2643660.1"/>
    <property type="molecule type" value="Genomic_DNA"/>
</dbReference>
<reference evidence="1" key="1">
    <citation type="submission" date="2023-10" db="EMBL/GenBank/DDBJ databases">
        <authorList>
            <person name="Rodriguez Cubillos JULIANA M."/>
            <person name="De Vega J."/>
        </authorList>
    </citation>
    <scope>NUCLEOTIDE SEQUENCE</scope>
</reference>
<protein>
    <submittedName>
        <fullName evidence="1">Uncharacterized protein</fullName>
    </submittedName>
</protein>
<name>A0ACB0JG64_TRIPR</name>
<proteinExistence type="predicted"/>
<keyword evidence="2" id="KW-1185">Reference proteome</keyword>